<feature type="compositionally biased region" description="Basic and acidic residues" evidence="1">
    <location>
        <begin position="42"/>
        <end position="55"/>
    </location>
</feature>
<sequence>PLSPKSSKKMQQSRLLVVGRRLLLRAPPSSPARGFSSGGRTADPDVFSKQRDREVQPAVPSGQPEETRDHVEPDNAKREEKEPEHRPTSETDPLSPPRPPHASYTRLESVGVHNPAEPHAQQKRSKYRYTSSSAATSAADRSQLDGVTCTGISPWPEEEAEEKGKEQSKAEAAEDDREYFEHHKASPLSEIEFADTRKPITRETDDTADAESRGADVVGWVPEQSETAEETMMRASWYWRERAARGDPDTPHGRVLRALRREWF</sequence>
<reference evidence="2" key="1">
    <citation type="submission" date="2022-08" db="EMBL/GenBank/DDBJ databases">
        <authorList>
            <person name="Gutierrez-Valencia J."/>
        </authorList>
    </citation>
    <scope>NUCLEOTIDE SEQUENCE</scope>
</reference>
<feature type="compositionally biased region" description="Basic and acidic residues" evidence="1">
    <location>
        <begin position="162"/>
        <end position="172"/>
    </location>
</feature>
<keyword evidence="3" id="KW-1185">Reference proteome</keyword>
<name>A0AAV0HP08_9ROSI</name>
<dbReference type="EMBL" id="CAMGYJ010000002">
    <property type="protein sequence ID" value="CAI0386683.1"/>
    <property type="molecule type" value="Genomic_DNA"/>
</dbReference>
<organism evidence="2 3">
    <name type="scientific">Linum tenue</name>
    <dbReference type="NCBI Taxonomy" id="586396"/>
    <lineage>
        <taxon>Eukaryota</taxon>
        <taxon>Viridiplantae</taxon>
        <taxon>Streptophyta</taxon>
        <taxon>Embryophyta</taxon>
        <taxon>Tracheophyta</taxon>
        <taxon>Spermatophyta</taxon>
        <taxon>Magnoliopsida</taxon>
        <taxon>eudicotyledons</taxon>
        <taxon>Gunneridae</taxon>
        <taxon>Pentapetalae</taxon>
        <taxon>rosids</taxon>
        <taxon>fabids</taxon>
        <taxon>Malpighiales</taxon>
        <taxon>Linaceae</taxon>
        <taxon>Linum</taxon>
    </lineage>
</organism>
<dbReference type="AlphaFoldDB" id="A0AAV0HP08"/>
<gene>
    <name evidence="2" type="ORF">LITE_LOCUS5192</name>
</gene>
<accession>A0AAV0HP08</accession>
<proteinExistence type="predicted"/>
<feature type="compositionally biased region" description="Basic and acidic residues" evidence="1">
    <location>
        <begin position="194"/>
        <end position="214"/>
    </location>
</feature>
<feature type="compositionally biased region" description="Low complexity" evidence="1">
    <location>
        <begin position="128"/>
        <end position="139"/>
    </location>
</feature>
<feature type="compositionally biased region" description="Basic and acidic residues" evidence="1">
    <location>
        <begin position="65"/>
        <end position="89"/>
    </location>
</feature>
<evidence type="ECO:0000313" key="2">
    <source>
        <dbReference type="EMBL" id="CAI0386683.1"/>
    </source>
</evidence>
<feature type="region of interest" description="Disordered" evidence="1">
    <location>
        <begin position="1"/>
        <end position="229"/>
    </location>
</feature>
<feature type="compositionally biased region" description="Low complexity" evidence="1">
    <location>
        <begin position="14"/>
        <end position="25"/>
    </location>
</feature>
<dbReference type="PANTHER" id="PTHR35985">
    <property type="entry name" value="OS07G0675200 PROTEIN"/>
    <property type="match status" value="1"/>
</dbReference>
<protein>
    <submittedName>
        <fullName evidence="2">Uncharacterized protein</fullName>
    </submittedName>
</protein>
<evidence type="ECO:0000256" key="1">
    <source>
        <dbReference type="SAM" id="MobiDB-lite"/>
    </source>
</evidence>
<evidence type="ECO:0000313" key="3">
    <source>
        <dbReference type="Proteomes" id="UP001154282"/>
    </source>
</evidence>
<dbReference type="Proteomes" id="UP001154282">
    <property type="component" value="Unassembled WGS sequence"/>
</dbReference>
<comment type="caution">
    <text evidence="2">The sequence shown here is derived from an EMBL/GenBank/DDBJ whole genome shotgun (WGS) entry which is preliminary data.</text>
</comment>
<feature type="non-terminal residue" evidence="2">
    <location>
        <position position="1"/>
    </location>
</feature>
<dbReference type="PANTHER" id="PTHR35985:SF1">
    <property type="entry name" value="OS07G0675200 PROTEIN"/>
    <property type="match status" value="1"/>
</dbReference>